<dbReference type="OrthoDB" id="9802987at2"/>
<gene>
    <name evidence="2" type="ordered locus">RD1_4206</name>
</gene>
<evidence type="ECO:0000313" key="3">
    <source>
        <dbReference type="Proteomes" id="UP000007029"/>
    </source>
</evidence>
<dbReference type="STRING" id="375451.RD1_4206"/>
<dbReference type="Proteomes" id="UP000007029">
    <property type="component" value="Chromosome"/>
</dbReference>
<organism evidence="2 3">
    <name type="scientific">Roseobacter denitrificans (strain ATCC 33942 / OCh 114)</name>
    <name type="common">Erythrobacter sp. (strain OCh 114)</name>
    <name type="synonym">Roseobacter denitrificans</name>
    <dbReference type="NCBI Taxonomy" id="375451"/>
    <lineage>
        <taxon>Bacteria</taxon>
        <taxon>Pseudomonadati</taxon>
        <taxon>Pseudomonadota</taxon>
        <taxon>Alphaproteobacteria</taxon>
        <taxon>Rhodobacterales</taxon>
        <taxon>Roseobacteraceae</taxon>
        <taxon>Roseobacter</taxon>
    </lineage>
</organism>
<evidence type="ECO:0000313" key="2">
    <source>
        <dbReference type="EMBL" id="ABG33644.1"/>
    </source>
</evidence>
<keyword evidence="3" id="KW-1185">Reference proteome</keyword>
<dbReference type="HOGENOM" id="CLU_803650_0_0_5"/>
<name>Q160E9_ROSDO</name>
<reference evidence="2 3" key="1">
    <citation type="journal article" date="2007" name="J. Bacteriol.">
        <title>The complete genome sequence of Roseobacter denitrificans reveals a mixotrophic rather than photosynthetic metabolism.</title>
        <authorList>
            <person name="Swingley W.D."/>
            <person name="Sadekar S."/>
            <person name="Mastrian S.D."/>
            <person name="Matthies H.J."/>
            <person name="Hao J."/>
            <person name="Ramos H."/>
            <person name="Acharya C.R."/>
            <person name="Conrad A.L."/>
            <person name="Taylor H.L."/>
            <person name="Dejesa L.C."/>
            <person name="Shah M.K."/>
            <person name="O'huallachain M.E."/>
            <person name="Lince M.T."/>
            <person name="Blankenship R.E."/>
            <person name="Beatty J.T."/>
            <person name="Touchman J.W."/>
        </authorList>
    </citation>
    <scope>NUCLEOTIDE SEQUENCE [LARGE SCALE GENOMIC DNA]</scope>
    <source>
        <strain evidence="3">ATCC 33942 / OCh 114</strain>
    </source>
</reference>
<sequence length="338" mass="37504">MIVTVCGAYVNCGDHLIGARARSLLREHVEQDILVVDRKAITPEDYARFNDARAVLLTGGPAYQIGIYPDIYPIDRERVSSRIIPYGLGWKAHLDIQSDAFSFEPQAKAFVQAIHSNIETSSVRDPLTKTVLAANGVDNVLMTGCPAWYDLAHFEKTYQFQETPKTLVLSMPPKIQPDLFDLMAWLSKRFPKTRKIASLHHGFLPTRDKAGFKRARGFLKFAAAAGLKGWTMSSLGGNLDKMEALYAGADMHVGYRVHAHLLCLSQRKASILINEDSRGEGQAKALNAPSLNTDKSGDIEHIKAAVEEHFTSKGANIETSIETMRETYPVMKQFLATI</sequence>
<dbReference type="KEGG" id="rde:RD1_4206"/>
<accession>Q160E9</accession>
<evidence type="ECO:0000259" key="1">
    <source>
        <dbReference type="Pfam" id="PF04230"/>
    </source>
</evidence>
<dbReference type="InterPro" id="IPR007345">
    <property type="entry name" value="Polysacch_pyruvyl_Trfase"/>
</dbReference>
<dbReference type="RefSeq" id="WP_011570254.1">
    <property type="nucleotide sequence ID" value="NC_008209.1"/>
</dbReference>
<dbReference type="AlphaFoldDB" id="Q160E9"/>
<protein>
    <recommendedName>
        <fullName evidence="1">Polysaccharide pyruvyl transferase domain-containing protein</fullName>
    </recommendedName>
</protein>
<dbReference type="Pfam" id="PF04230">
    <property type="entry name" value="PS_pyruv_trans"/>
    <property type="match status" value="1"/>
</dbReference>
<proteinExistence type="predicted"/>
<feature type="domain" description="Polysaccharide pyruvyl transferase" evidence="1">
    <location>
        <begin position="11"/>
        <end position="277"/>
    </location>
</feature>
<dbReference type="eggNOG" id="COG2327">
    <property type="taxonomic scope" value="Bacteria"/>
</dbReference>
<dbReference type="EMBL" id="CP000362">
    <property type="protein sequence ID" value="ABG33644.1"/>
    <property type="molecule type" value="Genomic_DNA"/>
</dbReference>